<dbReference type="Proteomes" id="UP000545490">
    <property type="component" value="Unassembled WGS sequence"/>
</dbReference>
<dbReference type="PANTHER" id="PTHR46847">
    <property type="entry name" value="D-ALLOSE-BINDING PERIPLASMIC PROTEIN-RELATED"/>
    <property type="match status" value="1"/>
</dbReference>
<feature type="domain" description="Periplasmic binding protein" evidence="4">
    <location>
        <begin position="76"/>
        <end position="305"/>
    </location>
</feature>
<proteinExistence type="inferred from homology"/>
<accession>A0A7W6B9F1</accession>
<evidence type="ECO:0000256" key="1">
    <source>
        <dbReference type="ARBA" id="ARBA00004196"/>
    </source>
</evidence>
<protein>
    <submittedName>
        <fullName evidence="5">Putative xylitol transport system substrate-binding protein</fullName>
    </submittedName>
</protein>
<comment type="caution">
    <text evidence="5">The sequence shown here is derived from an EMBL/GenBank/DDBJ whole genome shotgun (WGS) entry which is preliminary data.</text>
</comment>
<dbReference type="RefSeq" id="WP_246719350.1">
    <property type="nucleotide sequence ID" value="NZ_JACIDG010000004.1"/>
</dbReference>
<dbReference type="GO" id="GO:0030313">
    <property type="term" value="C:cell envelope"/>
    <property type="evidence" value="ECO:0007669"/>
    <property type="project" value="UniProtKB-SubCell"/>
</dbReference>
<dbReference type="GO" id="GO:0030246">
    <property type="term" value="F:carbohydrate binding"/>
    <property type="evidence" value="ECO:0007669"/>
    <property type="project" value="UniProtKB-ARBA"/>
</dbReference>
<dbReference type="PANTHER" id="PTHR46847:SF1">
    <property type="entry name" value="D-ALLOSE-BINDING PERIPLASMIC PROTEIN-RELATED"/>
    <property type="match status" value="1"/>
</dbReference>
<dbReference type="EMBL" id="JACIDG010000004">
    <property type="protein sequence ID" value="MBB3914565.1"/>
    <property type="molecule type" value="Genomic_DNA"/>
</dbReference>
<dbReference type="AlphaFoldDB" id="A0A7W6B9F1"/>
<evidence type="ECO:0000313" key="5">
    <source>
        <dbReference type="EMBL" id="MBB3914565.1"/>
    </source>
</evidence>
<evidence type="ECO:0000256" key="2">
    <source>
        <dbReference type="ARBA" id="ARBA00007639"/>
    </source>
</evidence>
<dbReference type="SUPFAM" id="SSF53822">
    <property type="entry name" value="Periplasmic binding protein-like I"/>
    <property type="match status" value="1"/>
</dbReference>
<dbReference type="InterPro" id="IPR025997">
    <property type="entry name" value="SBP_2_dom"/>
</dbReference>
<comment type="similarity">
    <text evidence="2">Belongs to the bacterial solute-binding protein 2 family.</text>
</comment>
<evidence type="ECO:0000313" key="6">
    <source>
        <dbReference type="Proteomes" id="UP000545490"/>
    </source>
</evidence>
<dbReference type="Gene3D" id="3.40.50.2300">
    <property type="match status" value="2"/>
</dbReference>
<evidence type="ECO:0000259" key="4">
    <source>
        <dbReference type="Pfam" id="PF13407"/>
    </source>
</evidence>
<organism evidence="5 6">
    <name type="scientific">Rhizobium fabae</name>
    <dbReference type="NCBI Taxonomy" id="573179"/>
    <lineage>
        <taxon>Bacteria</taxon>
        <taxon>Pseudomonadati</taxon>
        <taxon>Pseudomonadota</taxon>
        <taxon>Alphaproteobacteria</taxon>
        <taxon>Hyphomicrobiales</taxon>
        <taxon>Rhizobiaceae</taxon>
        <taxon>Rhizobium/Agrobacterium group</taxon>
        <taxon>Rhizobium</taxon>
    </lineage>
</organism>
<gene>
    <name evidence="5" type="ORF">GGQ65_001847</name>
</gene>
<keyword evidence="3" id="KW-0732">Signal</keyword>
<reference evidence="5 6" key="1">
    <citation type="submission" date="2020-08" db="EMBL/GenBank/DDBJ databases">
        <title>Genomic Encyclopedia of Type Strains, Phase IV (KMG-IV): sequencing the most valuable type-strain genomes for metagenomic binning, comparative biology and taxonomic classification.</title>
        <authorList>
            <person name="Goeker M."/>
        </authorList>
    </citation>
    <scope>NUCLEOTIDE SEQUENCE [LARGE SCALE GENOMIC DNA]</scope>
    <source>
        <strain evidence="5 6">DSM 19331</strain>
    </source>
</reference>
<evidence type="ECO:0000256" key="3">
    <source>
        <dbReference type="ARBA" id="ARBA00022729"/>
    </source>
</evidence>
<dbReference type="Pfam" id="PF13407">
    <property type="entry name" value="Peripla_BP_4"/>
    <property type="match status" value="1"/>
</dbReference>
<dbReference type="InterPro" id="IPR028082">
    <property type="entry name" value="Peripla_BP_I"/>
</dbReference>
<name>A0A7W6B9F1_9HYPH</name>
<sequence length="346" mass="37126">MSSIGPVRRNPAQQRRSILSMLQKLTFAAVVAALAASPAIGKDKQFVIGVNSFGESAEYAHTLTEEIQQHPWVLNGKVKIVVFDGKFDPLVQSNAIDTMITQKFDAIIMESFDREASSAPIEKAIDAGIPVIGSALESSSDKITSQIIVDDPLGGKMIGDFLAERLKGKGNIVVLEGPIGQSAQISRRKGIDASLAAHPGLKLIASKSGNWSRAEGQAVMENWLSAYSGQINGVLSENDEMALGAIEAIKSAGLNPADVPVIGIDGIPDGKRAIADGEMYMSLYKYAKAEGQGALDLALRQLVGESYEPQSEIWKSLNIDWAGGTSKHYTVPWLTLNKENIAKYMN</sequence>
<comment type="subcellular location">
    <subcellularLocation>
        <location evidence="1">Cell envelope</location>
    </subcellularLocation>
</comment>